<dbReference type="InterPro" id="IPR038157">
    <property type="entry name" value="FeoA_core_dom"/>
</dbReference>
<reference evidence="3 4" key="1">
    <citation type="submission" date="2020-12" db="EMBL/GenBank/DDBJ databases">
        <title>Vagococcus allomyrinae sp. nov. and Enterococcus lavae sp. nov., isolated from the larvae of Allomyrina dichotoma.</title>
        <authorList>
            <person name="Lee S.D."/>
        </authorList>
    </citation>
    <scope>NUCLEOTIDE SEQUENCE [LARGE SCALE GENOMIC DNA]</scope>
    <source>
        <strain evidence="3 4">BWM-S5</strain>
    </source>
</reference>
<protein>
    <submittedName>
        <fullName evidence="3">Ferrous iron transport protein A</fullName>
    </submittedName>
</protein>
<gene>
    <name evidence="3" type="ORF">I6N96_08585</name>
</gene>
<dbReference type="Proteomes" id="UP000673375">
    <property type="component" value="Unassembled WGS sequence"/>
</dbReference>
<dbReference type="InterPro" id="IPR052713">
    <property type="entry name" value="FeoA"/>
</dbReference>
<organism evidence="3 4">
    <name type="scientific">Enterococcus larvae</name>
    <dbReference type="NCBI Taxonomy" id="2794352"/>
    <lineage>
        <taxon>Bacteria</taxon>
        <taxon>Bacillati</taxon>
        <taxon>Bacillota</taxon>
        <taxon>Bacilli</taxon>
        <taxon>Lactobacillales</taxon>
        <taxon>Enterococcaceae</taxon>
        <taxon>Enterococcus</taxon>
    </lineage>
</organism>
<dbReference type="SUPFAM" id="SSF50037">
    <property type="entry name" value="C-terminal domain of transcriptional repressors"/>
    <property type="match status" value="2"/>
</dbReference>
<evidence type="ECO:0000259" key="2">
    <source>
        <dbReference type="SMART" id="SM00899"/>
    </source>
</evidence>
<evidence type="ECO:0000256" key="1">
    <source>
        <dbReference type="ARBA" id="ARBA00023004"/>
    </source>
</evidence>
<dbReference type="InterPro" id="IPR007167">
    <property type="entry name" value="Fe-transptr_FeoA-like"/>
</dbReference>
<dbReference type="RefSeq" id="WP_209557169.1">
    <property type="nucleotide sequence ID" value="NZ_JAEDXU010000004.1"/>
</dbReference>
<proteinExistence type="predicted"/>
<dbReference type="PANTHER" id="PTHR42954">
    <property type="entry name" value="FE(2+) TRANSPORT PROTEIN A"/>
    <property type="match status" value="1"/>
</dbReference>
<dbReference type="PANTHER" id="PTHR42954:SF2">
    <property type="entry name" value="FE(2+) TRANSPORT PROTEIN A"/>
    <property type="match status" value="1"/>
</dbReference>
<feature type="domain" description="Ferrous iron transporter FeoA-like" evidence="2">
    <location>
        <begin position="2"/>
        <end position="72"/>
    </location>
</feature>
<keyword evidence="4" id="KW-1185">Reference proteome</keyword>
<comment type="caution">
    <text evidence="3">The sequence shown here is derived from an EMBL/GenBank/DDBJ whole genome shotgun (WGS) entry which is preliminary data.</text>
</comment>
<name>A0ABS4CIN5_9ENTE</name>
<evidence type="ECO:0000313" key="4">
    <source>
        <dbReference type="Proteomes" id="UP000673375"/>
    </source>
</evidence>
<dbReference type="Pfam" id="PF04023">
    <property type="entry name" value="FeoA"/>
    <property type="match status" value="2"/>
</dbReference>
<sequence>MIALTGAKLNKVYTVKTMDVPEDTRRHLNDLGLLAGTKVALASYEKGNGIVVLHNTRLALDNAILKQIMVSEEAEVEESWLSLDLLEVGERAKVVSVYGKGAVRRRLMDMGLTRNAELLVRKRAPLGDPIEINVRGYELTLRKNEAELVLVKKEG</sequence>
<keyword evidence="1" id="KW-0408">Iron</keyword>
<evidence type="ECO:0000313" key="3">
    <source>
        <dbReference type="EMBL" id="MBP1046339.1"/>
    </source>
</evidence>
<dbReference type="SMART" id="SM00899">
    <property type="entry name" value="FeoA"/>
    <property type="match status" value="2"/>
</dbReference>
<dbReference type="InterPro" id="IPR008988">
    <property type="entry name" value="Transcriptional_repressor_C"/>
</dbReference>
<accession>A0ABS4CIN5</accession>
<feature type="domain" description="Ferrous iron transporter FeoA-like" evidence="2">
    <location>
        <begin position="81"/>
        <end position="153"/>
    </location>
</feature>
<dbReference type="Gene3D" id="2.30.30.90">
    <property type="match status" value="2"/>
</dbReference>
<dbReference type="EMBL" id="JAEDXU010000004">
    <property type="protein sequence ID" value="MBP1046339.1"/>
    <property type="molecule type" value="Genomic_DNA"/>
</dbReference>